<dbReference type="AlphaFoldDB" id="A0A9P3LLK3"/>
<evidence type="ECO:0000313" key="2">
    <source>
        <dbReference type="Proteomes" id="UP000703269"/>
    </source>
</evidence>
<proteinExistence type="predicted"/>
<sequence length="157" mass="17003">MESRTSSGRMTAMFPAFMTLRSSNALRSRASCWSSRASRSVGDKTLDSGIGAASDAWSDDRDALRVAGLGRRWMKVLKRVAQATDTHYGPDNICWAGDSSISIPLDCPEPSRSVIPAEVFPGALSTNGDADPRRHVASLRRWAEQVFGSASRADPLM</sequence>
<organism evidence="1 2">
    <name type="scientific">Phanerochaete sordida</name>
    <dbReference type="NCBI Taxonomy" id="48140"/>
    <lineage>
        <taxon>Eukaryota</taxon>
        <taxon>Fungi</taxon>
        <taxon>Dikarya</taxon>
        <taxon>Basidiomycota</taxon>
        <taxon>Agaricomycotina</taxon>
        <taxon>Agaricomycetes</taxon>
        <taxon>Polyporales</taxon>
        <taxon>Phanerochaetaceae</taxon>
        <taxon>Phanerochaete</taxon>
    </lineage>
</organism>
<dbReference type="EMBL" id="BPQB01000094">
    <property type="protein sequence ID" value="GJE98784.1"/>
    <property type="molecule type" value="Genomic_DNA"/>
</dbReference>
<accession>A0A9P3LLK3</accession>
<comment type="caution">
    <text evidence="1">The sequence shown here is derived from an EMBL/GenBank/DDBJ whole genome shotgun (WGS) entry which is preliminary data.</text>
</comment>
<keyword evidence="2" id="KW-1185">Reference proteome</keyword>
<protein>
    <submittedName>
        <fullName evidence="1">Uncharacterized protein</fullName>
    </submittedName>
</protein>
<gene>
    <name evidence="1" type="ORF">PsYK624_150200</name>
</gene>
<dbReference type="Proteomes" id="UP000703269">
    <property type="component" value="Unassembled WGS sequence"/>
</dbReference>
<name>A0A9P3LLK3_9APHY</name>
<reference evidence="1 2" key="1">
    <citation type="submission" date="2021-08" db="EMBL/GenBank/DDBJ databases">
        <title>Draft Genome Sequence of Phanerochaete sordida strain YK-624.</title>
        <authorList>
            <person name="Mori T."/>
            <person name="Dohra H."/>
            <person name="Suzuki T."/>
            <person name="Kawagishi H."/>
            <person name="Hirai H."/>
        </authorList>
    </citation>
    <scope>NUCLEOTIDE SEQUENCE [LARGE SCALE GENOMIC DNA]</scope>
    <source>
        <strain evidence="1 2">YK-624</strain>
    </source>
</reference>
<evidence type="ECO:0000313" key="1">
    <source>
        <dbReference type="EMBL" id="GJE98784.1"/>
    </source>
</evidence>